<proteinExistence type="predicted"/>
<name>A0A3G8ZF51_9FLAO</name>
<reference evidence="2" key="2">
    <citation type="submission" date="2018-11" db="EMBL/GenBank/DDBJ databases">
        <title>Proposal to divide the Flavobacteriaceae and reorganize its genera based on Amino Acid Identity values calculated from whole genome sequences.</title>
        <authorList>
            <person name="Nicholson A.C."/>
            <person name="Gulvik C.A."/>
            <person name="Whitney A.M."/>
            <person name="Humrighouse B.W."/>
            <person name="Bell M."/>
            <person name="Holmes B."/>
            <person name="Steigerwalt A."/>
            <person name="Villarma A."/>
            <person name="Sheth M."/>
            <person name="Batra D."/>
            <person name="Pryor J."/>
            <person name="Bernardet J.-F."/>
            <person name="Hugo C."/>
            <person name="Kampfer P."/>
            <person name="Newman J."/>
            <person name="Mcquiston J.R."/>
        </authorList>
    </citation>
    <scope>NUCLEOTIDE SEQUENCE [LARGE SCALE GENOMIC DNA]</scope>
    <source>
        <strain evidence="2">H6466</strain>
    </source>
</reference>
<evidence type="ECO:0000313" key="3">
    <source>
        <dbReference type="Proteomes" id="UP000272316"/>
    </source>
</evidence>
<evidence type="ECO:0000313" key="1">
    <source>
        <dbReference type="EMBL" id="AZI53871.1"/>
    </source>
</evidence>
<reference evidence="3" key="1">
    <citation type="submission" date="2018-11" db="EMBL/GenBank/DDBJ databases">
        <title>Proposal to divide the Flavobacteriaceae and reorganize its genera based on Amino Acid Identity values calculated from whole genome sequences.</title>
        <authorList>
            <person name="Nicholson A.C."/>
            <person name="Gulvik C.A."/>
            <person name="Whitney A.M."/>
            <person name="Sheth M."/>
            <person name="Batra D."/>
            <person name="Pryor J."/>
            <person name="Bernardet J.-F."/>
            <person name="Hugo C."/>
            <person name="Kampfer P."/>
            <person name="Newman J.D."/>
            <person name="McQuiston J.R."/>
        </authorList>
    </citation>
    <scope>NUCLEOTIDE SEQUENCE [LARGE SCALE GENOMIC DNA]</scope>
    <source>
        <strain evidence="3">H6466</strain>
    </source>
</reference>
<dbReference type="KEGG" id="eva:EIB75_00755"/>
<dbReference type="EMBL" id="CP034160">
    <property type="protein sequence ID" value="AZI53871.1"/>
    <property type="molecule type" value="Genomic_DNA"/>
</dbReference>
<sequence length="62" mass="7301">MKEQLIEILDAAIEASENYKKATETILKKLDGLDKKEVQIIVAHDIDIRRKFEEFEKIEKEI</sequence>
<dbReference type="Proteomes" id="UP000272316">
    <property type="component" value="Chromosome"/>
</dbReference>
<dbReference type="RefSeq" id="WP_124985366.1">
    <property type="nucleotide sequence ID" value="NZ_CP034160.1"/>
</dbReference>
<evidence type="ECO:0000313" key="2">
    <source>
        <dbReference type="EMBL" id="AZI55710.1"/>
    </source>
</evidence>
<dbReference type="AlphaFoldDB" id="A0A3G8ZF51"/>
<dbReference type="KEGG" id="eva:EIB75_10795"/>
<accession>A0A3G8ZF51</accession>
<protein>
    <submittedName>
        <fullName evidence="2">Uncharacterized protein</fullName>
    </submittedName>
</protein>
<gene>
    <name evidence="1" type="ORF">EIB75_00755</name>
    <name evidence="2" type="ORF">EIB75_10795</name>
</gene>
<dbReference type="EMBL" id="CP034160">
    <property type="protein sequence ID" value="AZI55710.1"/>
    <property type="molecule type" value="Genomic_DNA"/>
</dbReference>
<organism evidence="2 3">
    <name type="scientific">Epilithonimonas vandammei</name>
    <dbReference type="NCBI Taxonomy" id="2487072"/>
    <lineage>
        <taxon>Bacteria</taxon>
        <taxon>Pseudomonadati</taxon>
        <taxon>Bacteroidota</taxon>
        <taxon>Flavobacteriia</taxon>
        <taxon>Flavobacteriales</taxon>
        <taxon>Weeksellaceae</taxon>
        <taxon>Chryseobacterium group</taxon>
        <taxon>Epilithonimonas</taxon>
    </lineage>
</organism>